<reference evidence="1 2" key="2">
    <citation type="submission" date="2023-06" db="EMBL/GenBank/DDBJ databases">
        <authorList>
            <person name="Zeman M."/>
            <person name="Kubasova T."/>
            <person name="Jahodarova E."/>
            <person name="Nykrynova M."/>
            <person name="Rychlik I."/>
        </authorList>
    </citation>
    <scope>NUCLEOTIDE SEQUENCE [LARGE SCALE GENOMIC DNA]</scope>
    <source>
        <strain evidence="1 2">ET341</strain>
    </source>
</reference>
<keyword evidence="2" id="KW-1185">Reference proteome</keyword>
<evidence type="ECO:0000313" key="1">
    <source>
        <dbReference type="EMBL" id="MDM8195712.1"/>
    </source>
</evidence>
<sequence length="255" mass="30920">MLCYYAVFPTKNLNQDILIDFLWDWLEHSKNKMEGLYIEKTFPFEYEVDHKHLKLQIFDEKYFTIYFSTKDNDKNTHFIVEVIYDMLEEKIHLLFSKETSHDSRYISAVSIPVLFKNILVSPYIKSDIYPLSYKAHHVKDIEVMKIQEHQLPILYMHTTYIDANLLARKMLGLAHVCYCKNQKEEGYIEIIDNHESRIFQLNKKRQSLYQIYELNELLRNEIIKKYKNHMPSYEQLYQNQILHQQNMTMKNAHDY</sequence>
<gene>
    <name evidence="1" type="ORF">QUV98_05215</name>
</gene>
<dbReference type="EMBL" id="JAUDCK010000013">
    <property type="protein sequence ID" value="MDM8195712.1"/>
    <property type="molecule type" value="Genomic_DNA"/>
</dbReference>
<accession>A0ABT7UHT9</accession>
<organism evidence="1 2">
    <name type="scientific">Massilimicrobiota timonensis</name>
    <dbReference type="NCBI Taxonomy" id="1776392"/>
    <lineage>
        <taxon>Bacteria</taxon>
        <taxon>Bacillati</taxon>
        <taxon>Bacillota</taxon>
        <taxon>Erysipelotrichia</taxon>
        <taxon>Erysipelotrichales</taxon>
        <taxon>Erysipelotrichaceae</taxon>
        <taxon>Massilimicrobiota</taxon>
    </lineage>
</organism>
<dbReference type="RefSeq" id="WP_289527567.1">
    <property type="nucleotide sequence ID" value="NZ_JAUDCK010000013.1"/>
</dbReference>
<comment type="caution">
    <text evidence="1">The sequence shown here is derived from an EMBL/GenBank/DDBJ whole genome shotgun (WGS) entry which is preliminary data.</text>
</comment>
<protein>
    <submittedName>
        <fullName evidence="1">Uncharacterized protein</fullName>
    </submittedName>
</protein>
<evidence type="ECO:0000313" key="2">
    <source>
        <dbReference type="Proteomes" id="UP001529275"/>
    </source>
</evidence>
<proteinExistence type="predicted"/>
<name>A0ABT7UHT9_9FIRM</name>
<reference evidence="2" key="1">
    <citation type="submission" date="2023-06" db="EMBL/GenBank/DDBJ databases">
        <title>Identification and characterization of horizontal gene transfer across gut microbiota members of farm animals based on homology search.</title>
        <authorList>
            <person name="Zeman M."/>
            <person name="Kubasova T."/>
            <person name="Jahodarova E."/>
            <person name="Nykrynova M."/>
            <person name="Rychlik I."/>
        </authorList>
    </citation>
    <scope>NUCLEOTIDE SEQUENCE [LARGE SCALE GENOMIC DNA]</scope>
    <source>
        <strain evidence="2">ET341</strain>
    </source>
</reference>
<dbReference type="Proteomes" id="UP001529275">
    <property type="component" value="Unassembled WGS sequence"/>
</dbReference>